<dbReference type="Proteomes" id="UP000054350">
    <property type="component" value="Unassembled WGS sequence"/>
</dbReference>
<dbReference type="AlphaFoldDB" id="A0A0L0SE93"/>
<accession>A0A0L0SE93</accession>
<evidence type="ECO:0000313" key="3">
    <source>
        <dbReference type="Proteomes" id="UP000054350"/>
    </source>
</evidence>
<feature type="region of interest" description="Disordered" evidence="1">
    <location>
        <begin position="47"/>
        <end position="69"/>
    </location>
</feature>
<evidence type="ECO:0000313" key="2">
    <source>
        <dbReference type="EMBL" id="KNE60858.1"/>
    </source>
</evidence>
<reference evidence="3" key="2">
    <citation type="submission" date="2009-11" db="EMBL/GenBank/DDBJ databases">
        <title>The Genome Sequence of Allomyces macrogynus strain ATCC 38327.</title>
        <authorList>
            <consortium name="The Broad Institute Genome Sequencing Platform"/>
            <person name="Russ C."/>
            <person name="Cuomo C."/>
            <person name="Shea T."/>
            <person name="Young S.K."/>
            <person name="Zeng Q."/>
            <person name="Koehrsen M."/>
            <person name="Haas B."/>
            <person name="Borodovsky M."/>
            <person name="Guigo R."/>
            <person name="Alvarado L."/>
            <person name="Berlin A."/>
            <person name="Borenstein D."/>
            <person name="Chen Z."/>
            <person name="Engels R."/>
            <person name="Freedman E."/>
            <person name="Gellesch M."/>
            <person name="Goldberg J."/>
            <person name="Griggs A."/>
            <person name="Gujja S."/>
            <person name="Heiman D."/>
            <person name="Hepburn T."/>
            <person name="Howarth C."/>
            <person name="Jen D."/>
            <person name="Larson L."/>
            <person name="Lewis B."/>
            <person name="Mehta T."/>
            <person name="Park D."/>
            <person name="Pearson M."/>
            <person name="Roberts A."/>
            <person name="Saif S."/>
            <person name="Shenoy N."/>
            <person name="Sisk P."/>
            <person name="Stolte C."/>
            <person name="Sykes S."/>
            <person name="Walk T."/>
            <person name="White J."/>
            <person name="Yandava C."/>
            <person name="Burger G."/>
            <person name="Gray M.W."/>
            <person name="Holland P.W.H."/>
            <person name="King N."/>
            <person name="Lang F.B.F."/>
            <person name="Roger A.J."/>
            <person name="Ruiz-Trillo I."/>
            <person name="Lander E."/>
            <person name="Nusbaum C."/>
        </authorList>
    </citation>
    <scope>NUCLEOTIDE SEQUENCE [LARGE SCALE GENOMIC DNA]</scope>
    <source>
        <strain evidence="3">ATCC 38327</strain>
    </source>
</reference>
<dbReference type="VEuPathDB" id="FungiDB:AMAG_18700"/>
<reference evidence="2 3" key="1">
    <citation type="submission" date="2009-11" db="EMBL/GenBank/DDBJ databases">
        <title>Annotation of Allomyces macrogynus ATCC 38327.</title>
        <authorList>
            <consortium name="The Broad Institute Genome Sequencing Platform"/>
            <person name="Russ C."/>
            <person name="Cuomo C."/>
            <person name="Burger G."/>
            <person name="Gray M.W."/>
            <person name="Holland P.W.H."/>
            <person name="King N."/>
            <person name="Lang F.B.F."/>
            <person name="Roger A.J."/>
            <person name="Ruiz-Trillo I."/>
            <person name="Young S.K."/>
            <person name="Zeng Q."/>
            <person name="Gargeya S."/>
            <person name="Fitzgerald M."/>
            <person name="Haas B."/>
            <person name="Abouelleil A."/>
            <person name="Alvarado L."/>
            <person name="Arachchi H.M."/>
            <person name="Berlin A."/>
            <person name="Chapman S.B."/>
            <person name="Gearin G."/>
            <person name="Goldberg J."/>
            <person name="Griggs A."/>
            <person name="Gujja S."/>
            <person name="Hansen M."/>
            <person name="Heiman D."/>
            <person name="Howarth C."/>
            <person name="Larimer J."/>
            <person name="Lui A."/>
            <person name="MacDonald P.J.P."/>
            <person name="McCowen C."/>
            <person name="Montmayeur A."/>
            <person name="Murphy C."/>
            <person name="Neiman D."/>
            <person name="Pearson M."/>
            <person name="Priest M."/>
            <person name="Roberts A."/>
            <person name="Saif S."/>
            <person name="Shea T."/>
            <person name="Sisk P."/>
            <person name="Stolte C."/>
            <person name="Sykes S."/>
            <person name="Wortman J."/>
            <person name="Nusbaum C."/>
            <person name="Birren B."/>
        </authorList>
    </citation>
    <scope>NUCLEOTIDE SEQUENCE [LARGE SCALE GENOMIC DNA]</scope>
    <source>
        <strain evidence="2 3">ATCC 38327</strain>
    </source>
</reference>
<organism evidence="2 3">
    <name type="scientific">Allomyces macrogynus (strain ATCC 38327)</name>
    <name type="common">Allomyces javanicus var. macrogynus</name>
    <dbReference type="NCBI Taxonomy" id="578462"/>
    <lineage>
        <taxon>Eukaryota</taxon>
        <taxon>Fungi</taxon>
        <taxon>Fungi incertae sedis</taxon>
        <taxon>Blastocladiomycota</taxon>
        <taxon>Blastocladiomycetes</taxon>
        <taxon>Blastocladiales</taxon>
        <taxon>Blastocladiaceae</taxon>
        <taxon>Allomyces</taxon>
    </lineage>
</organism>
<sequence length="106" mass="12070">MASSNNWPSPRVVTVHSAVLDVARASRPRAHMPSLTNRSPCRAAANVWSSHARPRMGRPALKQSSNNTYRREIRVVKTVEKVHEQTRHGLRLQSRRVHGFLERVSQ</sequence>
<keyword evidence="3" id="KW-1185">Reference proteome</keyword>
<proteinExistence type="predicted"/>
<protein>
    <submittedName>
        <fullName evidence="2">Uncharacterized protein</fullName>
    </submittedName>
</protein>
<evidence type="ECO:0000256" key="1">
    <source>
        <dbReference type="SAM" id="MobiDB-lite"/>
    </source>
</evidence>
<name>A0A0L0SE93_ALLM3</name>
<gene>
    <name evidence="2" type="ORF">AMAG_18700</name>
</gene>
<dbReference type="EMBL" id="GG745337">
    <property type="protein sequence ID" value="KNE60858.1"/>
    <property type="molecule type" value="Genomic_DNA"/>
</dbReference>